<sequence length="431" mass="48064">MYNVCPRVCVYWGQPLLFSSLNTGITDRRDPRWVGAWWIGFALMAVFIFIFALPLFMFPAKLKRPGTTSPDKNDRELVEKTQLMLDKKRKINENLSLSFRLWRLAKDPIFVCFVLGTTLRLFGVLGYMTFKPKYMESQYKKSASTANLFSGIIPAAIGLILGGAYIKYLQPGPKLLTSFITVIELLGLIGFISALFLGCPLTPFAALPVNNANVDVQTLCNQDCACSSNVFKPICGPDNYTNYFSPCFAGCKPDSSIINSINNKKQYSSCECMGGEGVATEGYCPTNCGNNFEIYVTIFGVVGTLARSGNGILSYRIVDEYDKSLASGIPNYIITAFIPYPLVYGAVTNTACEVWESKCGQTGNCLVYDSDKFRNRLHGLTIILYLLGSVFDVIIIFLSSRIKNLYDDEEEDNDDNNVDNDLNLDEIEFRQ</sequence>
<dbReference type="Proteomes" id="UP000759131">
    <property type="component" value="Unassembled WGS sequence"/>
</dbReference>
<dbReference type="PROSITE" id="PS51465">
    <property type="entry name" value="KAZAL_2"/>
    <property type="match status" value="1"/>
</dbReference>
<evidence type="ECO:0000256" key="8">
    <source>
        <dbReference type="SAM" id="Phobius"/>
    </source>
</evidence>
<dbReference type="InterPro" id="IPR004156">
    <property type="entry name" value="OATP"/>
</dbReference>
<feature type="domain" description="Kazal-like" evidence="9">
    <location>
        <begin position="214"/>
        <end position="271"/>
    </location>
</feature>
<protein>
    <recommendedName>
        <fullName evidence="9">Kazal-like domain-containing protein</fullName>
    </recommendedName>
</protein>
<evidence type="ECO:0000256" key="7">
    <source>
        <dbReference type="ARBA" id="ARBA00023157"/>
    </source>
</evidence>
<dbReference type="InterPro" id="IPR036259">
    <property type="entry name" value="MFS_trans_sf"/>
</dbReference>
<dbReference type="GO" id="GO:0016323">
    <property type="term" value="C:basolateral plasma membrane"/>
    <property type="evidence" value="ECO:0007669"/>
    <property type="project" value="TreeGrafter"/>
</dbReference>
<feature type="transmembrane region" description="Helical" evidence="8">
    <location>
        <begin position="148"/>
        <end position="168"/>
    </location>
</feature>
<keyword evidence="7" id="KW-1015">Disulfide bond</keyword>
<dbReference type="EMBL" id="CAJPIZ010001556">
    <property type="protein sequence ID" value="CAG2103692.1"/>
    <property type="molecule type" value="Genomic_DNA"/>
</dbReference>
<evidence type="ECO:0000256" key="3">
    <source>
        <dbReference type="ARBA" id="ARBA00022475"/>
    </source>
</evidence>
<evidence type="ECO:0000256" key="6">
    <source>
        <dbReference type="ARBA" id="ARBA00023136"/>
    </source>
</evidence>
<evidence type="ECO:0000256" key="1">
    <source>
        <dbReference type="ARBA" id="ARBA00004651"/>
    </source>
</evidence>
<dbReference type="GO" id="GO:0015347">
    <property type="term" value="F:sodium-independent organic anion transmembrane transporter activity"/>
    <property type="evidence" value="ECO:0007669"/>
    <property type="project" value="TreeGrafter"/>
</dbReference>
<keyword evidence="4 8" id="KW-0812">Transmembrane</keyword>
<dbReference type="PANTHER" id="PTHR11388">
    <property type="entry name" value="ORGANIC ANION TRANSPORTER"/>
    <property type="match status" value="1"/>
</dbReference>
<dbReference type="EMBL" id="OC856131">
    <property type="protein sequence ID" value="CAD7623262.1"/>
    <property type="molecule type" value="Genomic_DNA"/>
</dbReference>
<dbReference type="GO" id="GO:0043252">
    <property type="term" value="P:sodium-independent organic anion transport"/>
    <property type="evidence" value="ECO:0007669"/>
    <property type="project" value="TreeGrafter"/>
</dbReference>
<feature type="transmembrane region" description="Helical" evidence="8">
    <location>
        <begin position="109"/>
        <end position="128"/>
    </location>
</feature>
<feature type="transmembrane region" description="Helical" evidence="8">
    <location>
        <begin position="36"/>
        <end position="58"/>
    </location>
</feature>
<reference evidence="10" key="1">
    <citation type="submission" date="2020-11" db="EMBL/GenBank/DDBJ databases">
        <authorList>
            <person name="Tran Van P."/>
        </authorList>
    </citation>
    <scope>NUCLEOTIDE SEQUENCE</scope>
</reference>
<dbReference type="Gene3D" id="1.20.1250.20">
    <property type="entry name" value="MFS general substrate transporter like domains"/>
    <property type="match status" value="1"/>
</dbReference>
<dbReference type="Pfam" id="PF03137">
    <property type="entry name" value="OATP"/>
    <property type="match status" value="1"/>
</dbReference>
<proteinExistence type="inferred from homology"/>
<evidence type="ECO:0000256" key="4">
    <source>
        <dbReference type="ARBA" id="ARBA00022692"/>
    </source>
</evidence>
<organism evidence="10">
    <name type="scientific">Medioppia subpectinata</name>
    <dbReference type="NCBI Taxonomy" id="1979941"/>
    <lineage>
        <taxon>Eukaryota</taxon>
        <taxon>Metazoa</taxon>
        <taxon>Ecdysozoa</taxon>
        <taxon>Arthropoda</taxon>
        <taxon>Chelicerata</taxon>
        <taxon>Arachnida</taxon>
        <taxon>Acari</taxon>
        <taxon>Acariformes</taxon>
        <taxon>Sarcoptiformes</taxon>
        <taxon>Oribatida</taxon>
        <taxon>Brachypylina</taxon>
        <taxon>Oppioidea</taxon>
        <taxon>Oppiidae</taxon>
        <taxon>Medioppia</taxon>
    </lineage>
</organism>
<keyword evidence="6 8" id="KW-0472">Membrane</keyword>
<evidence type="ECO:0000313" key="10">
    <source>
        <dbReference type="EMBL" id="CAD7623262.1"/>
    </source>
</evidence>
<comment type="subcellular location">
    <subcellularLocation>
        <location evidence="1">Cell membrane</location>
        <topology evidence="1">Multi-pass membrane protein</topology>
    </subcellularLocation>
</comment>
<accession>A0A7R9KHZ6</accession>
<evidence type="ECO:0000256" key="5">
    <source>
        <dbReference type="ARBA" id="ARBA00022989"/>
    </source>
</evidence>
<evidence type="ECO:0000313" key="11">
    <source>
        <dbReference type="Proteomes" id="UP000759131"/>
    </source>
</evidence>
<feature type="transmembrane region" description="Helical" evidence="8">
    <location>
        <begin position="175"/>
        <end position="197"/>
    </location>
</feature>
<dbReference type="SUPFAM" id="SSF103473">
    <property type="entry name" value="MFS general substrate transporter"/>
    <property type="match status" value="1"/>
</dbReference>
<dbReference type="InterPro" id="IPR002350">
    <property type="entry name" value="Kazal_dom"/>
</dbReference>
<dbReference type="OrthoDB" id="5062115at2759"/>
<dbReference type="AlphaFoldDB" id="A0A7R9KHZ6"/>
<evidence type="ECO:0000256" key="2">
    <source>
        <dbReference type="ARBA" id="ARBA00009657"/>
    </source>
</evidence>
<keyword evidence="5 8" id="KW-1133">Transmembrane helix</keyword>
<comment type="similarity">
    <text evidence="2">Belongs to the organo anion transporter (TC 2.A.60) family.</text>
</comment>
<keyword evidence="3" id="KW-1003">Cell membrane</keyword>
<keyword evidence="11" id="KW-1185">Reference proteome</keyword>
<feature type="transmembrane region" description="Helical" evidence="8">
    <location>
        <begin position="377"/>
        <end position="398"/>
    </location>
</feature>
<dbReference type="PANTHER" id="PTHR11388:SF76">
    <property type="entry name" value="SOLUTE CARRIER ORGANIC ANION TRANSPORTER FAMILY MEMBER"/>
    <property type="match status" value="1"/>
</dbReference>
<gene>
    <name evidence="10" type="ORF">OSB1V03_LOCUS3719</name>
</gene>
<evidence type="ECO:0000259" key="9">
    <source>
        <dbReference type="PROSITE" id="PS51465"/>
    </source>
</evidence>
<name>A0A7R9KHZ6_9ACAR</name>